<dbReference type="SUPFAM" id="SSF53067">
    <property type="entry name" value="Actin-like ATPase domain"/>
    <property type="match status" value="2"/>
</dbReference>
<comment type="pathway">
    <text evidence="1">Polyol metabolism; glycerol degradation via glycerol kinase pathway; sn-glycerol 3-phosphate from glycerol: step 1/1.</text>
</comment>
<dbReference type="InterPro" id="IPR043129">
    <property type="entry name" value="ATPase_NBD"/>
</dbReference>
<dbReference type="GO" id="GO:0019563">
    <property type="term" value="P:glycerol catabolic process"/>
    <property type="evidence" value="ECO:0007669"/>
    <property type="project" value="UniProtKB-UniPathway"/>
</dbReference>
<dbReference type="STRING" id="1230905.A0A1G4KF87"/>
<evidence type="ECO:0000256" key="3">
    <source>
        <dbReference type="ARBA" id="ARBA00012099"/>
    </source>
</evidence>
<feature type="domain" description="Carbohydrate kinase FGGY C-terminal" evidence="13">
    <location>
        <begin position="424"/>
        <end position="644"/>
    </location>
</feature>
<dbReference type="InterPro" id="IPR005999">
    <property type="entry name" value="Glycerol_kin"/>
</dbReference>
<feature type="domain" description="Carbohydrate kinase FGGY N-terminal" evidence="12">
    <location>
        <begin position="163"/>
        <end position="370"/>
    </location>
</feature>
<reference evidence="15" key="1">
    <citation type="submission" date="2016-03" db="EMBL/GenBank/DDBJ databases">
        <authorList>
            <person name="Devillers H."/>
        </authorList>
    </citation>
    <scope>NUCLEOTIDE SEQUENCE [LARGE SCALE GENOMIC DNA]</scope>
</reference>
<evidence type="ECO:0000259" key="12">
    <source>
        <dbReference type="Pfam" id="PF00370"/>
    </source>
</evidence>
<dbReference type="Pfam" id="PF00370">
    <property type="entry name" value="FGGY_N"/>
    <property type="match status" value="1"/>
</dbReference>
<evidence type="ECO:0000256" key="2">
    <source>
        <dbReference type="ARBA" id="ARBA00009156"/>
    </source>
</evidence>
<dbReference type="Gene3D" id="3.30.420.40">
    <property type="match status" value="3"/>
</dbReference>
<dbReference type="GO" id="GO:0004370">
    <property type="term" value="F:glycerol kinase activity"/>
    <property type="evidence" value="ECO:0007669"/>
    <property type="project" value="UniProtKB-EC"/>
</dbReference>
<feature type="region of interest" description="Disordered" evidence="11">
    <location>
        <begin position="74"/>
        <end position="133"/>
    </location>
</feature>
<keyword evidence="8" id="KW-0067">ATP-binding</keyword>
<dbReference type="FunFam" id="3.30.420.40:FF:000108">
    <property type="entry name" value="Glycerol kinase, glycosomal"/>
    <property type="match status" value="1"/>
</dbReference>
<dbReference type="EC" id="2.7.1.30" evidence="3"/>
<dbReference type="Pfam" id="PF02782">
    <property type="entry name" value="FGGY_C"/>
    <property type="match status" value="1"/>
</dbReference>
<dbReference type="InterPro" id="IPR018483">
    <property type="entry name" value="Carb_kinase_FGGY_CS"/>
</dbReference>
<comment type="similarity">
    <text evidence="2 10">Belongs to the FGGY kinase family.</text>
</comment>
<evidence type="ECO:0000259" key="13">
    <source>
        <dbReference type="Pfam" id="PF02782"/>
    </source>
</evidence>
<evidence type="ECO:0000256" key="8">
    <source>
        <dbReference type="ARBA" id="ARBA00022840"/>
    </source>
</evidence>
<keyword evidence="6 10" id="KW-0418">Kinase</keyword>
<dbReference type="PANTHER" id="PTHR10196">
    <property type="entry name" value="SUGAR KINASE"/>
    <property type="match status" value="1"/>
</dbReference>
<protein>
    <recommendedName>
        <fullName evidence="3">glycerol kinase</fullName>
        <ecNumber evidence="3">2.7.1.30</ecNumber>
    </recommendedName>
    <alternativeName>
        <fullName evidence="9">ATP:glycerol 3-phosphotransferase</fullName>
    </alternativeName>
</protein>
<evidence type="ECO:0000256" key="4">
    <source>
        <dbReference type="ARBA" id="ARBA00022679"/>
    </source>
</evidence>
<evidence type="ECO:0000256" key="11">
    <source>
        <dbReference type="SAM" id="MobiDB-lite"/>
    </source>
</evidence>
<evidence type="ECO:0000256" key="10">
    <source>
        <dbReference type="RuleBase" id="RU003733"/>
    </source>
</evidence>
<dbReference type="OrthoDB" id="5422795at2759"/>
<evidence type="ECO:0000313" key="15">
    <source>
        <dbReference type="Proteomes" id="UP000191024"/>
    </source>
</evidence>
<dbReference type="EMBL" id="LT598468">
    <property type="protein sequence ID" value="SCV03132.1"/>
    <property type="molecule type" value="Genomic_DNA"/>
</dbReference>
<organism evidence="14 15">
    <name type="scientific">Lachancea mirantina</name>
    <dbReference type="NCBI Taxonomy" id="1230905"/>
    <lineage>
        <taxon>Eukaryota</taxon>
        <taxon>Fungi</taxon>
        <taxon>Dikarya</taxon>
        <taxon>Ascomycota</taxon>
        <taxon>Saccharomycotina</taxon>
        <taxon>Saccharomycetes</taxon>
        <taxon>Saccharomycetales</taxon>
        <taxon>Saccharomycetaceae</taxon>
        <taxon>Lachancea</taxon>
    </lineage>
</organism>
<evidence type="ECO:0000256" key="5">
    <source>
        <dbReference type="ARBA" id="ARBA00022741"/>
    </source>
</evidence>
<dbReference type="InterPro" id="IPR018484">
    <property type="entry name" value="FGGY_N"/>
</dbReference>
<dbReference type="Proteomes" id="UP000191024">
    <property type="component" value="Chromosome H"/>
</dbReference>
<keyword evidence="15" id="KW-1185">Reference proteome</keyword>
<dbReference type="InterPro" id="IPR018485">
    <property type="entry name" value="FGGY_C"/>
</dbReference>
<accession>A0A1G4KF87</accession>
<evidence type="ECO:0000256" key="6">
    <source>
        <dbReference type="ARBA" id="ARBA00022777"/>
    </source>
</evidence>
<dbReference type="PROSITE" id="PS00933">
    <property type="entry name" value="FGGY_KINASES_1"/>
    <property type="match status" value="1"/>
</dbReference>
<keyword evidence="4 10" id="KW-0808">Transferase</keyword>
<evidence type="ECO:0000313" key="14">
    <source>
        <dbReference type="EMBL" id="SCV03132.1"/>
    </source>
</evidence>
<dbReference type="UniPathway" id="UPA00618">
    <property type="reaction ID" value="UER00672"/>
</dbReference>
<dbReference type="AlphaFoldDB" id="A0A1G4KF87"/>
<dbReference type="NCBIfam" id="TIGR01311">
    <property type="entry name" value="glycerol_kin"/>
    <property type="match status" value="1"/>
</dbReference>
<dbReference type="GO" id="GO:0046167">
    <property type="term" value="P:glycerol-3-phosphate biosynthetic process"/>
    <property type="evidence" value="ECO:0007669"/>
    <property type="project" value="TreeGrafter"/>
</dbReference>
<evidence type="ECO:0000256" key="7">
    <source>
        <dbReference type="ARBA" id="ARBA00022798"/>
    </source>
</evidence>
<dbReference type="PANTHER" id="PTHR10196:SF69">
    <property type="entry name" value="GLYCEROL KINASE"/>
    <property type="match status" value="1"/>
</dbReference>
<evidence type="ECO:0000256" key="1">
    <source>
        <dbReference type="ARBA" id="ARBA00005190"/>
    </source>
</evidence>
<dbReference type="GO" id="GO:0005524">
    <property type="term" value="F:ATP binding"/>
    <property type="evidence" value="ECO:0007669"/>
    <property type="project" value="UniProtKB-KW"/>
</dbReference>
<dbReference type="PROSITE" id="PS00445">
    <property type="entry name" value="FGGY_KINASES_2"/>
    <property type="match status" value="1"/>
</dbReference>
<gene>
    <name evidence="14" type="ORF">LAMI_0H05732G</name>
</gene>
<dbReference type="GO" id="GO:0006641">
    <property type="term" value="P:triglyceride metabolic process"/>
    <property type="evidence" value="ECO:0007669"/>
    <property type="project" value="TreeGrafter"/>
</dbReference>
<dbReference type="GO" id="GO:0005739">
    <property type="term" value="C:mitochondrion"/>
    <property type="evidence" value="ECO:0007669"/>
    <property type="project" value="TreeGrafter"/>
</dbReference>
<feature type="compositionally biased region" description="Low complexity" evidence="11">
    <location>
        <begin position="93"/>
        <end position="106"/>
    </location>
</feature>
<proteinExistence type="inferred from homology"/>
<keyword evidence="7" id="KW-0319">Glycerol metabolism</keyword>
<name>A0A1G4KF87_9SACH</name>
<evidence type="ECO:0000256" key="9">
    <source>
        <dbReference type="ARBA" id="ARBA00043149"/>
    </source>
</evidence>
<sequence>MIPTTEDYVPLVASIDVGTTSSRVILFNKLGQEVSKHQIEYSTSASRDKCSAFAKRRFSVDEAAAAVAARSAARRTSAAGCPSPPASAKARKPQAAVAPVSPEASPGLGPEPAVKMSRHGSVAPATPPDYRRPSQPIFSAEGIAIEANEYLEIEDLAGDQTPTLTFPKPGWVECKPLNILTNVVQCFAANVISLNHLNAERAAYGLAPYKVTCLGIASMRETTLVWSRRTGRPIVDYGIVWNDVRTAHIVQAKRRQTSPEHQERLRAKTGLPVHSTYFSCSKLRWLLDNEPAVRRAYDSGDLMFGTVDTWLIYHLTARHAFVSDVTNASRTGFMNLDTLDYDNELLEYWDVQRDKIALPRIVSSAEYYGDFCVPQCVRESITPLAWDLLSDFLAARAQPLPIQGCLGDQSASLVGQLAFKPGAAKCTYGTGCFLLYNTGTRKLISNHGALTTFGYWFPYLEDEEHAQPHFALEGSVAVAGAVVQWLRDNLRLIPKAEDVGPLASRVADSGGVVFVPAFSGLFAPYWDPDARATIMGMSQHTTASHIARAAVEGVCFQARAILRAMSSDAVRGGSETTGGGAGADAAASAYENSPLSTLAVDGGMSRSSEVMQIQADILGPCVKVRTAPNSECTALGAAIAASLAFKNKEDRPLWKDLRDVKRWVMYGGHEPGAAKKSNGVDAFESHVRIYRSQSKDEDRRRKWRLWELAIERSRGWMRDVQAEEEKFANGKRA</sequence>
<keyword evidence="5" id="KW-0547">Nucleotide-binding</keyword>
<dbReference type="FunFam" id="3.30.420.40:FF:000086">
    <property type="entry name" value="Glycerol kinase"/>
    <property type="match status" value="1"/>
</dbReference>